<organism evidence="2 3">
    <name type="scientific">Trichococcus palustris</name>
    <dbReference type="NCBI Taxonomy" id="140314"/>
    <lineage>
        <taxon>Bacteria</taxon>
        <taxon>Bacillati</taxon>
        <taxon>Bacillota</taxon>
        <taxon>Bacilli</taxon>
        <taxon>Lactobacillales</taxon>
        <taxon>Carnobacteriaceae</taxon>
        <taxon>Trichococcus</taxon>
    </lineage>
</organism>
<dbReference type="AlphaFoldDB" id="A0A143YJ96"/>
<keyword evidence="3" id="KW-1185">Reference proteome</keyword>
<protein>
    <recommendedName>
        <fullName evidence="4">Family 2 glycosyl transferase</fullName>
    </recommendedName>
</protein>
<accession>A0A143YJ96</accession>
<feature type="signal peptide" evidence="1">
    <location>
        <begin position="1"/>
        <end position="26"/>
    </location>
</feature>
<proteinExistence type="predicted"/>
<evidence type="ECO:0000313" key="2">
    <source>
        <dbReference type="EMBL" id="CZQ89758.1"/>
    </source>
</evidence>
<dbReference type="Proteomes" id="UP000242754">
    <property type="component" value="Unassembled WGS sequence"/>
</dbReference>
<sequence>MKKKMNRRKQLVATLGILLIASVALAYFLIQNGAAAAKEAAVYKEAGLSFVSKTEGKDFYVYKDEKWEKTFLKGVNIGAAKPGYFPGELAITKEEYLRWFRYISEMNAEVIRVYTTLEPAFYDALYEYNKEAAKPLYLMQGVWINEADIAELQDAYAEDGKIKNDFINDAKDLVDIFHGNAVLPKKAGFASGEYTKDISQYVIGWILGIEWDPDFVDTTNANNPDRTSYSGEYTYTENASPFETFLCEVGDAVLTYEANKYQTTRALGYANWVTTDMLKHPSEPYEKEDRAVVNTEHIKAQKKFLPGLFASYHIYPYYPDFLSYQKDYVTFVDEEGKVNTYRAYLRDLMKQHTIPVLVAEFGVPASRGKAHESLYSGYNQGQHDETEQGEIVADLLGDIYAEGYCGGLVFTWQDEWFKRTWNTMDFDLANRRAYWSNPQTNEQEFGLMAFDPGEKESICYVDGDISDWAEDEPISKTKDGSLYVKSDEKYVYVLAKTTDFTFGEDTLYIPVDSLGGQGNAVDASNGLQFKRPADFLIKINSKDDARILVDAYYDSFYYLYAEKLKMIEKNADYTVAGAGIFNPIYHCLSREIYLPEDQTTVPFSKYETGKLSYGDANPEHDAYNSLTDFSVKDGNIEIRIPWQLLNVMDPSTKSIMGDLYKNNGVTAEQTDKMYFGMGVVKSGETAHSEIAMNAYSWDSWDLPTYHERLKPSYYILQNLFEKLQ</sequence>
<dbReference type="SUPFAM" id="SSF51445">
    <property type="entry name" value="(Trans)glycosidases"/>
    <property type="match status" value="1"/>
</dbReference>
<evidence type="ECO:0008006" key="4">
    <source>
        <dbReference type="Google" id="ProtNLM"/>
    </source>
</evidence>
<keyword evidence="1" id="KW-0732">Signal</keyword>
<dbReference type="EMBL" id="FJNE01000003">
    <property type="protein sequence ID" value="CZQ89758.1"/>
    <property type="molecule type" value="Genomic_DNA"/>
</dbReference>
<evidence type="ECO:0000256" key="1">
    <source>
        <dbReference type="SAM" id="SignalP"/>
    </source>
</evidence>
<reference evidence="2 3" key="1">
    <citation type="submission" date="2016-02" db="EMBL/GenBank/DDBJ databases">
        <authorList>
            <person name="Wen L."/>
            <person name="He K."/>
            <person name="Yang H."/>
        </authorList>
    </citation>
    <scope>NUCLEOTIDE SEQUENCE [LARGE SCALE GENOMIC DNA]</scope>
    <source>
        <strain evidence="2">Trichococcus palustris</strain>
    </source>
</reference>
<feature type="chain" id="PRO_5039309709" description="Family 2 glycosyl transferase" evidence="1">
    <location>
        <begin position="27"/>
        <end position="724"/>
    </location>
</feature>
<name>A0A143YJ96_9LACT</name>
<dbReference type="Gene3D" id="3.20.20.80">
    <property type="entry name" value="Glycosidases"/>
    <property type="match status" value="1"/>
</dbReference>
<dbReference type="InterPro" id="IPR017853">
    <property type="entry name" value="GH"/>
</dbReference>
<evidence type="ECO:0000313" key="3">
    <source>
        <dbReference type="Proteomes" id="UP000242754"/>
    </source>
</evidence>
<dbReference type="STRING" id="140314.SAMN04488076_11218"/>
<dbReference type="RefSeq" id="WP_218149913.1">
    <property type="nucleotide sequence ID" value="NZ_FJNE01000003.1"/>
</dbReference>
<gene>
    <name evidence="2" type="ORF">Tpal_1175</name>
</gene>